<reference evidence="1" key="1">
    <citation type="journal article" date="2014" name="Front. Microbiol.">
        <title>High frequency of phylogenetically diverse reductive dehalogenase-homologous genes in deep subseafloor sedimentary metagenomes.</title>
        <authorList>
            <person name="Kawai M."/>
            <person name="Futagami T."/>
            <person name="Toyoda A."/>
            <person name="Takaki Y."/>
            <person name="Nishi S."/>
            <person name="Hori S."/>
            <person name="Arai W."/>
            <person name="Tsubouchi T."/>
            <person name="Morono Y."/>
            <person name="Uchiyama I."/>
            <person name="Ito T."/>
            <person name="Fujiyama A."/>
            <person name="Inagaki F."/>
            <person name="Takami H."/>
        </authorList>
    </citation>
    <scope>NUCLEOTIDE SEQUENCE</scope>
    <source>
        <strain evidence="1">Expedition CK06-06</strain>
    </source>
</reference>
<organism evidence="1">
    <name type="scientific">marine sediment metagenome</name>
    <dbReference type="NCBI Taxonomy" id="412755"/>
    <lineage>
        <taxon>unclassified sequences</taxon>
        <taxon>metagenomes</taxon>
        <taxon>ecological metagenomes</taxon>
    </lineage>
</organism>
<name>X1MPX2_9ZZZZ</name>
<sequence length="79" mass="8919">MPYNSVPQGEFARVFVGKNFKDDYAARYPGGSPITGAPKGDEVFWPPLTKGRKNIKPYKFTEGFLLQLKSPGQLKKERK</sequence>
<protein>
    <submittedName>
        <fullName evidence="1">Uncharacterized protein</fullName>
    </submittedName>
</protein>
<dbReference type="AlphaFoldDB" id="X1MPX2"/>
<evidence type="ECO:0000313" key="1">
    <source>
        <dbReference type="EMBL" id="GAI16735.1"/>
    </source>
</evidence>
<comment type="caution">
    <text evidence="1">The sequence shown here is derived from an EMBL/GenBank/DDBJ whole genome shotgun (WGS) entry which is preliminary data.</text>
</comment>
<gene>
    <name evidence="1" type="ORF">S06H3_16453</name>
</gene>
<proteinExistence type="predicted"/>
<dbReference type="EMBL" id="BARV01008143">
    <property type="protein sequence ID" value="GAI16735.1"/>
    <property type="molecule type" value="Genomic_DNA"/>
</dbReference>
<accession>X1MPX2</accession>